<evidence type="ECO:0000313" key="3">
    <source>
        <dbReference type="Proteomes" id="UP001437256"/>
    </source>
</evidence>
<comment type="caution">
    <text evidence="2">The sequence shown here is derived from an EMBL/GenBank/DDBJ whole genome shotgun (WGS) entry which is preliminary data.</text>
</comment>
<feature type="compositionally biased region" description="Acidic residues" evidence="1">
    <location>
        <begin position="130"/>
        <end position="140"/>
    </location>
</feature>
<gene>
    <name evidence="2" type="ORF">AAF712_008558</name>
</gene>
<name>A0ABR2ZS50_9AGAR</name>
<feature type="region of interest" description="Disordered" evidence="1">
    <location>
        <begin position="61"/>
        <end position="192"/>
    </location>
</feature>
<reference evidence="2 3" key="1">
    <citation type="submission" date="2024-05" db="EMBL/GenBank/DDBJ databases">
        <title>A draft genome resource for the thread blight pathogen Marasmius tenuissimus strain MS-2.</title>
        <authorList>
            <person name="Yulfo-Soto G.E."/>
            <person name="Baruah I.K."/>
            <person name="Amoako-Attah I."/>
            <person name="Bukari Y."/>
            <person name="Meinhardt L.W."/>
            <person name="Bailey B.A."/>
            <person name="Cohen S.P."/>
        </authorList>
    </citation>
    <scope>NUCLEOTIDE SEQUENCE [LARGE SCALE GENOMIC DNA]</scope>
    <source>
        <strain evidence="2 3">MS-2</strain>
    </source>
</reference>
<evidence type="ECO:0000256" key="1">
    <source>
        <dbReference type="SAM" id="MobiDB-lite"/>
    </source>
</evidence>
<feature type="compositionally biased region" description="Basic residues" evidence="1">
    <location>
        <begin position="65"/>
        <end position="74"/>
    </location>
</feature>
<organism evidence="2 3">
    <name type="scientific">Marasmius tenuissimus</name>
    <dbReference type="NCBI Taxonomy" id="585030"/>
    <lineage>
        <taxon>Eukaryota</taxon>
        <taxon>Fungi</taxon>
        <taxon>Dikarya</taxon>
        <taxon>Basidiomycota</taxon>
        <taxon>Agaricomycotina</taxon>
        <taxon>Agaricomycetes</taxon>
        <taxon>Agaricomycetidae</taxon>
        <taxon>Agaricales</taxon>
        <taxon>Marasmiineae</taxon>
        <taxon>Marasmiaceae</taxon>
        <taxon>Marasmius</taxon>
    </lineage>
</organism>
<proteinExistence type="predicted"/>
<dbReference type="EMBL" id="JBBXMP010000061">
    <property type="protein sequence ID" value="KAL0064500.1"/>
    <property type="molecule type" value="Genomic_DNA"/>
</dbReference>
<evidence type="ECO:0000313" key="2">
    <source>
        <dbReference type="EMBL" id="KAL0064500.1"/>
    </source>
</evidence>
<protein>
    <submittedName>
        <fullName evidence="2">Uncharacterized protein</fullName>
    </submittedName>
</protein>
<keyword evidence="3" id="KW-1185">Reference proteome</keyword>
<dbReference type="Proteomes" id="UP001437256">
    <property type="component" value="Unassembled WGS sequence"/>
</dbReference>
<feature type="compositionally biased region" description="Basic and acidic residues" evidence="1">
    <location>
        <begin position="85"/>
        <end position="121"/>
    </location>
</feature>
<accession>A0ABR2ZS50</accession>
<sequence>MFGEGGVTLIPVSYDERPHVLWCCPLIDDAAHHPCLGDGSETVEGTRSVPLTSDQWLQLEEQQRRREKKGKHAPRVANPKPSTVSERRRNQKNDEIDPGIRNEQLERGRIRARERKAKVDLRAMLSPPVGDDDSNDDDDMGSPLTEAPPSTLGSPTPEGTIPERSGINDDPDWNGIPQQLSNNIPLMASRCS</sequence>